<evidence type="ECO:0000256" key="1">
    <source>
        <dbReference type="SAM" id="Phobius"/>
    </source>
</evidence>
<dbReference type="EMBL" id="PFNJ01000010">
    <property type="protein sequence ID" value="PIZ43774.1"/>
    <property type="molecule type" value="Genomic_DNA"/>
</dbReference>
<evidence type="ECO:0000313" key="2">
    <source>
        <dbReference type="EMBL" id="PIZ43774.1"/>
    </source>
</evidence>
<protein>
    <submittedName>
        <fullName evidence="2">Uncharacterized protein</fullName>
    </submittedName>
</protein>
<dbReference type="Proteomes" id="UP000230970">
    <property type="component" value="Unassembled WGS sequence"/>
</dbReference>
<keyword evidence="1" id="KW-0812">Transmembrane</keyword>
<keyword evidence="1" id="KW-1133">Transmembrane helix</keyword>
<name>A0A2M7TDZ3_UNCKA</name>
<organism evidence="2 3">
    <name type="scientific">candidate division WWE3 bacterium CG_4_10_14_0_2_um_filter_42_8</name>
    <dbReference type="NCBI Taxonomy" id="1975074"/>
    <lineage>
        <taxon>Bacteria</taxon>
        <taxon>Katanobacteria</taxon>
    </lineage>
</organism>
<reference evidence="3" key="1">
    <citation type="submission" date="2017-09" db="EMBL/GenBank/DDBJ databases">
        <title>Depth-based differentiation of microbial function through sediment-hosted aquifers and enrichment of novel symbionts in the deep terrestrial subsurface.</title>
        <authorList>
            <person name="Probst A.J."/>
            <person name="Ladd B."/>
            <person name="Jarett J.K."/>
            <person name="Geller-Mcgrath D.E."/>
            <person name="Sieber C.M.K."/>
            <person name="Emerson J.B."/>
            <person name="Anantharaman K."/>
            <person name="Thomas B.C."/>
            <person name="Malmstrom R."/>
            <person name="Stieglmeier M."/>
            <person name="Klingl A."/>
            <person name="Woyke T."/>
            <person name="Ryan C.M."/>
            <person name="Banfield J.F."/>
        </authorList>
    </citation>
    <scope>NUCLEOTIDE SEQUENCE [LARGE SCALE GENOMIC DNA]</scope>
</reference>
<keyword evidence="1" id="KW-0472">Membrane</keyword>
<evidence type="ECO:0000313" key="3">
    <source>
        <dbReference type="Proteomes" id="UP000230970"/>
    </source>
</evidence>
<comment type="caution">
    <text evidence="2">The sequence shown here is derived from an EMBL/GenBank/DDBJ whole genome shotgun (WGS) entry which is preliminary data.</text>
</comment>
<proteinExistence type="predicted"/>
<sequence length="282" mass="29481">MNRKWILILAAIGLLLLVGGFFGIRALVRHGAESAAVDVSAQPVQKSAPAAPTAPRATVAPLAEPTPTAIPGAKFGAFQGSGGAEVLPDLAGQIQARKGKEAAKAVVEAPAAAEEVTTGKGFRSVAVTEKQPDRVKLSVDLDPAARIIPESLKLSGYGPEGEIAPRSVKLSKGTLALTGLTAGKTYEFVLSGQDTEGVLYSASVVVTLPTQPEKAAAGEGVGEGVGNFLGGVGQWILAHWYLFVLAALIWFFWGPLSERWVFLPEPPWWWGTPLTQARQVAG</sequence>
<accession>A0A2M7TDZ3</accession>
<gene>
    <name evidence="2" type="ORF">COY34_00345</name>
</gene>
<dbReference type="AlphaFoldDB" id="A0A2M7TDZ3"/>
<feature type="transmembrane region" description="Helical" evidence="1">
    <location>
        <begin position="235"/>
        <end position="253"/>
    </location>
</feature>